<comment type="caution">
    <text evidence="2">The sequence shown here is derived from an EMBL/GenBank/DDBJ whole genome shotgun (WGS) entry which is preliminary data.</text>
</comment>
<reference evidence="2 3" key="1">
    <citation type="submission" date="2020-08" db="EMBL/GenBank/DDBJ databases">
        <title>Genomic Encyclopedia of Type Strains, Phase IV (KMG-IV): sequencing the most valuable type-strain genomes for metagenomic binning, comparative biology and taxonomic classification.</title>
        <authorList>
            <person name="Goeker M."/>
        </authorList>
    </citation>
    <scope>NUCLEOTIDE SEQUENCE [LARGE SCALE GENOMIC DNA]</scope>
    <source>
        <strain evidence="2 3">DSM 11275</strain>
    </source>
</reference>
<keyword evidence="1" id="KW-0812">Transmembrane</keyword>
<keyword evidence="1" id="KW-1133">Transmembrane helix</keyword>
<dbReference type="EMBL" id="JACHGO010000002">
    <property type="protein sequence ID" value="MBB5143006.1"/>
    <property type="molecule type" value="Genomic_DNA"/>
</dbReference>
<feature type="transmembrane region" description="Helical" evidence="1">
    <location>
        <begin position="23"/>
        <end position="43"/>
    </location>
</feature>
<evidence type="ECO:0000313" key="2">
    <source>
        <dbReference type="EMBL" id="MBB5143006.1"/>
    </source>
</evidence>
<keyword evidence="1" id="KW-0472">Membrane</keyword>
<name>A0A7W8BZW0_9BACT</name>
<dbReference type="Proteomes" id="UP000539075">
    <property type="component" value="Unassembled WGS sequence"/>
</dbReference>
<gene>
    <name evidence="2" type="ORF">HNQ38_001085</name>
</gene>
<evidence type="ECO:0000256" key="1">
    <source>
        <dbReference type="SAM" id="Phobius"/>
    </source>
</evidence>
<keyword evidence="3" id="KW-1185">Reference proteome</keyword>
<evidence type="ECO:0000313" key="3">
    <source>
        <dbReference type="Proteomes" id="UP000539075"/>
    </source>
</evidence>
<dbReference type="AlphaFoldDB" id="A0A7W8BZW0"/>
<accession>A0A7W8BZW0</accession>
<feature type="non-terminal residue" evidence="2">
    <location>
        <position position="58"/>
    </location>
</feature>
<protein>
    <submittedName>
        <fullName evidence="2">Uncharacterized protein</fullName>
    </submittedName>
</protein>
<proteinExistence type="predicted"/>
<sequence>MGTPSCKFIIMTVSYVLKYALKALRGLLFAVLEIYAAVLISVYPQTLEKRHWLLLLNE</sequence>
<organism evidence="2 3">
    <name type="scientific">Desulfovibrio intestinalis</name>
    <dbReference type="NCBI Taxonomy" id="58621"/>
    <lineage>
        <taxon>Bacteria</taxon>
        <taxon>Pseudomonadati</taxon>
        <taxon>Thermodesulfobacteriota</taxon>
        <taxon>Desulfovibrionia</taxon>
        <taxon>Desulfovibrionales</taxon>
        <taxon>Desulfovibrionaceae</taxon>
        <taxon>Desulfovibrio</taxon>
    </lineage>
</organism>